<dbReference type="InterPro" id="IPR000531">
    <property type="entry name" value="Beta-barrel_TonB"/>
</dbReference>
<organism evidence="15 16">
    <name type="scientific">Sphingomonas abaci</name>
    <dbReference type="NCBI Taxonomy" id="237611"/>
    <lineage>
        <taxon>Bacteria</taxon>
        <taxon>Pseudomonadati</taxon>
        <taxon>Pseudomonadota</taxon>
        <taxon>Alphaproteobacteria</taxon>
        <taxon>Sphingomonadales</taxon>
        <taxon>Sphingomonadaceae</taxon>
        <taxon>Sphingomonas</taxon>
    </lineage>
</organism>
<comment type="caution">
    <text evidence="15">The sequence shown here is derived from an EMBL/GenBank/DDBJ whole genome shotgun (WGS) entry which is preliminary data.</text>
</comment>
<evidence type="ECO:0000256" key="8">
    <source>
        <dbReference type="ARBA" id="ARBA00023170"/>
    </source>
</evidence>
<keyword evidence="4 10" id="KW-1134">Transmembrane beta strand</keyword>
<evidence type="ECO:0000256" key="1">
    <source>
        <dbReference type="ARBA" id="ARBA00004571"/>
    </source>
</evidence>
<dbReference type="InterPro" id="IPR037066">
    <property type="entry name" value="Plug_dom_sf"/>
</dbReference>
<feature type="domain" description="TonB-dependent receptor plug" evidence="14">
    <location>
        <begin position="65"/>
        <end position="165"/>
    </location>
</feature>
<dbReference type="SUPFAM" id="SSF56935">
    <property type="entry name" value="Porins"/>
    <property type="match status" value="1"/>
</dbReference>
<keyword evidence="7 10" id="KW-0472">Membrane</keyword>
<dbReference type="Proteomes" id="UP000574769">
    <property type="component" value="Unassembled WGS sequence"/>
</dbReference>
<dbReference type="GO" id="GO:0015891">
    <property type="term" value="P:siderophore transport"/>
    <property type="evidence" value="ECO:0007669"/>
    <property type="project" value="InterPro"/>
</dbReference>
<dbReference type="PANTHER" id="PTHR32552">
    <property type="entry name" value="FERRICHROME IRON RECEPTOR-RELATED"/>
    <property type="match status" value="1"/>
</dbReference>
<feature type="domain" description="TonB-dependent receptor-like beta-barrel" evidence="13">
    <location>
        <begin position="248"/>
        <end position="679"/>
    </location>
</feature>
<dbReference type="InterPro" id="IPR010105">
    <property type="entry name" value="TonB_sidphr_rcpt"/>
</dbReference>
<dbReference type="InterPro" id="IPR012910">
    <property type="entry name" value="Plug_dom"/>
</dbReference>
<keyword evidence="9 10" id="KW-0998">Cell outer membrane</keyword>
<keyword evidence="5 10" id="KW-0812">Transmembrane</keyword>
<proteinExistence type="inferred from homology"/>
<evidence type="ECO:0000256" key="10">
    <source>
        <dbReference type="PROSITE-ProRule" id="PRU01360"/>
    </source>
</evidence>
<evidence type="ECO:0000256" key="7">
    <source>
        <dbReference type="ARBA" id="ARBA00023136"/>
    </source>
</evidence>
<keyword evidence="16" id="KW-1185">Reference proteome</keyword>
<evidence type="ECO:0000256" key="4">
    <source>
        <dbReference type="ARBA" id="ARBA00022452"/>
    </source>
</evidence>
<dbReference type="GO" id="GO:0038023">
    <property type="term" value="F:signaling receptor activity"/>
    <property type="evidence" value="ECO:0007669"/>
    <property type="project" value="InterPro"/>
</dbReference>
<dbReference type="CDD" id="cd01347">
    <property type="entry name" value="ligand_gated_channel"/>
    <property type="match status" value="1"/>
</dbReference>
<evidence type="ECO:0000313" key="15">
    <source>
        <dbReference type="EMBL" id="MBB4616689.1"/>
    </source>
</evidence>
<gene>
    <name evidence="15" type="ORF">GGQ96_000795</name>
</gene>
<dbReference type="PANTHER" id="PTHR32552:SF82">
    <property type="entry name" value="FCUA PROTEIN"/>
    <property type="match status" value="1"/>
</dbReference>
<dbReference type="RefSeq" id="WP_246360025.1">
    <property type="nucleotide sequence ID" value="NZ_JACHNY010000001.1"/>
</dbReference>
<comment type="subcellular location">
    <subcellularLocation>
        <location evidence="1 10">Cell outer membrane</location>
        <topology evidence="1 10">Multi-pass membrane protein</topology>
    </subcellularLocation>
</comment>
<evidence type="ECO:0000256" key="9">
    <source>
        <dbReference type="ARBA" id="ARBA00023237"/>
    </source>
</evidence>
<reference evidence="15 16" key="1">
    <citation type="submission" date="2020-08" db="EMBL/GenBank/DDBJ databases">
        <title>Genomic Encyclopedia of Type Strains, Phase IV (KMG-IV): sequencing the most valuable type-strain genomes for metagenomic binning, comparative biology and taxonomic classification.</title>
        <authorList>
            <person name="Goeker M."/>
        </authorList>
    </citation>
    <scope>NUCLEOTIDE SEQUENCE [LARGE SCALE GENOMIC DNA]</scope>
    <source>
        <strain evidence="15 16">DSM 15867</strain>
    </source>
</reference>
<evidence type="ECO:0000256" key="6">
    <source>
        <dbReference type="ARBA" id="ARBA00023077"/>
    </source>
</evidence>
<accession>A0A7W7AGM0</accession>
<dbReference type="GO" id="GO:0015344">
    <property type="term" value="F:siderophore uptake transmembrane transporter activity"/>
    <property type="evidence" value="ECO:0007669"/>
    <property type="project" value="TreeGrafter"/>
</dbReference>
<comment type="similarity">
    <text evidence="2 10 11">Belongs to the TonB-dependent receptor family.</text>
</comment>
<evidence type="ECO:0000256" key="2">
    <source>
        <dbReference type="ARBA" id="ARBA00009810"/>
    </source>
</evidence>
<evidence type="ECO:0000256" key="11">
    <source>
        <dbReference type="RuleBase" id="RU003357"/>
    </source>
</evidence>
<evidence type="ECO:0000256" key="12">
    <source>
        <dbReference type="SAM" id="SignalP"/>
    </source>
</evidence>
<keyword evidence="3 10" id="KW-0813">Transport</keyword>
<evidence type="ECO:0000256" key="5">
    <source>
        <dbReference type="ARBA" id="ARBA00022692"/>
    </source>
</evidence>
<keyword evidence="8 15" id="KW-0675">Receptor</keyword>
<sequence length="708" mass="75309">MMIVGLAAWAAGGIVAPAAEPAPAAVDAQRGEVALDGEELVVVGRRAPSFGADTVQVGAFRNRSLLDTPATVAVMTRSLLDAQGAQGLDDALRNAAGITQQSTSPITTNSFVSRGIFLNPRTNYRLNGGLQVVNMAPIPIEDKQRVEMLKGVSALYYGLGTPSGIVNVVTKRAGPRPVTSLQITGDAEGGVGGGVDIGRRFGAAQAFGVRINGAIGHLAFPIDGVDGRRVVAAGAFDWQATPRLVLKLDLEYYRRSTDEQGGISLPAPVGAVRGIGGTITLPPVPDPRLRLAPRDAPYITWGRNVLARADYELGGGWSLRAEGGTAQARRQRAQSNLGQIDLATGAGVLVSVYTPDQDYRNGYLRAELAGTVATLGIRHELLFGYTRNRQFQSDQHRQSFRNVAQNLYDPRTIDYAALVPSTMRIGPGGVNIDTGLYVMDIAHLGARWLAIGGLRHVDYATRAAPADFTIRTWTPTAGLVFRPGPRSSLYGTYIEGLESAGTAPDGTANAGDILPPVVSRQYELGGRLEIAGATASLAGFVIDRGLDYTDLRNVQVVDGRALHRGVEASLQGRLGHGLSVLLSGQYLEAVQRRTGVAAQNGKQVENTPRWAGSAFVEYRPAFLPGVAVNAGAYHTGRRWSDPQNRALLPAYTTYGLGASYRWRRGDGPAMTARINADNLTDARYWATGGTTLYAGLGRTVRASLTLDY</sequence>
<dbReference type="GO" id="GO:0009279">
    <property type="term" value="C:cell outer membrane"/>
    <property type="evidence" value="ECO:0007669"/>
    <property type="project" value="UniProtKB-SubCell"/>
</dbReference>
<dbReference type="NCBIfam" id="TIGR01783">
    <property type="entry name" value="TonB-siderophor"/>
    <property type="match status" value="1"/>
</dbReference>
<dbReference type="InterPro" id="IPR039426">
    <property type="entry name" value="TonB-dep_rcpt-like"/>
</dbReference>
<evidence type="ECO:0000259" key="14">
    <source>
        <dbReference type="Pfam" id="PF07715"/>
    </source>
</evidence>
<protein>
    <submittedName>
        <fullName evidence="15">Iron complex outermembrane receptor protein</fullName>
    </submittedName>
</protein>
<evidence type="ECO:0000313" key="16">
    <source>
        <dbReference type="Proteomes" id="UP000574769"/>
    </source>
</evidence>
<evidence type="ECO:0000259" key="13">
    <source>
        <dbReference type="Pfam" id="PF00593"/>
    </source>
</evidence>
<name>A0A7W7AGM0_9SPHN</name>
<keyword evidence="12" id="KW-0732">Signal</keyword>
<dbReference type="AlphaFoldDB" id="A0A7W7AGM0"/>
<dbReference type="EMBL" id="JACHNY010000001">
    <property type="protein sequence ID" value="MBB4616689.1"/>
    <property type="molecule type" value="Genomic_DNA"/>
</dbReference>
<dbReference type="PROSITE" id="PS52016">
    <property type="entry name" value="TONB_DEPENDENT_REC_3"/>
    <property type="match status" value="1"/>
</dbReference>
<dbReference type="Pfam" id="PF00593">
    <property type="entry name" value="TonB_dep_Rec_b-barrel"/>
    <property type="match status" value="1"/>
</dbReference>
<dbReference type="Gene3D" id="2.170.130.10">
    <property type="entry name" value="TonB-dependent receptor, plug domain"/>
    <property type="match status" value="1"/>
</dbReference>
<dbReference type="Gene3D" id="2.40.170.20">
    <property type="entry name" value="TonB-dependent receptor, beta-barrel domain"/>
    <property type="match status" value="1"/>
</dbReference>
<keyword evidence="6 11" id="KW-0798">TonB box</keyword>
<dbReference type="InterPro" id="IPR036942">
    <property type="entry name" value="Beta-barrel_TonB_sf"/>
</dbReference>
<feature type="signal peptide" evidence="12">
    <location>
        <begin position="1"/>
        <end position="18"/>
    </location>
</feature>
<evidence type="ECO:0000256" key="3">
    <source>
        <dbReference type="ARBA" id="ARBA00022448"/>
    </source>
</evidence>
<dbReference type="Pfam" id="PF07715">
    <property type="entry name" value="Plug"/>
    <property type="match status" value="1"/>
</dbReference>
<feature type="chain" id="PRO_5031213976" evidence="12">
    <location>
        <begin position="19"/>
        <end position="708"/>
    </location>
</feature>